<dbReference type="GO" id="GO:0008999">
    <property type="term" value="F:protein-N-terminal-alanine acetyltransferase activity"/>
    <property type="evidence" value="ECO:0007669"/>
    <property type="project" value="TreeGrafter"/>
</dbReference>
<keyword evidence="2" id="KW-0808">Transferase</keyword>
<dbReference type="KEGG" id="cbae:COR50_21585"/>
<dbReference type="Proteomes" id="UP000220133">
    <property type="component" value="Chromosome"/>
</dbReference>
<dbReference type="GO" id="GO:0005737">
    <property type="term" value="C:cytoplasm"/>
    <property type="evidence" value="ECO:0007669"/>
    <property type="project" value="TreeGrafter"/>
</dbReference>
<evidence type="ECO:0000313" key="2">
    <source>
        <dbReference type="EMBL" id="ATL49992.1"/>
    </source>
</evidence>
<evidence type="ECO:0000313" key="3">
    <source>
        <dbReference type="Proteomes" id="UP000220133"/>
    </source>
</evidence>
<evidence type="ECO:0000259" key="1">
    <source>
        <dbReference type="PROSITE" id="PS51186"/>
    </source>
</evidence>
<dbReference type="InterPro" id="IPR000182">
    <property type="entry name" value="GNAT_dom"/>
</dbReference>
<dbReference type="PROSITE" id="PS51186">
    <property type="entry name" value="GNAT"/>
    <property type="match status" value="1"/>
</dbReference>
<dbReference type="EMBL" id="CP023777">
    <property type="protein sequence ID" value="ATL49992.1"/>
    <property type="molecule type" value="Genomic_DNA"/>
</dbReference>
<reference evidence="2 3" key="1">
    <citation type="submission" date="2017-10" db="EMBL/GenBank/DDBJ databases">
        <title>Paenichitinophaga pekingensis gen. nov., sp. nov., isolated from activated sludge.</title>
        <authorList>
            <person name="Jin D."/>
            <person name="Kong X."/>
            <person name="Deng Y."/>
            <person name="Bai Z."/>
        </authorList>
    </citation>
    <scope>NUCLEOTIDE SEQUENCE [LARGE SCALE GENOMIC DNA]</scope>
    <source>
        <strain evidence="2 3">13</strain>
    </source>
</reference>
<dbReference type="PANTHER" id="PTHR43792">
    <property type="entry name" value="GNAT FAMILY, PUTATIVE (AFU_ORTHOLOGUE AFUA_3G00765)-RELATED-RELATED"/>
    <property type="match status" value="1"/>
</dbReference>
<accession>A0A291R1H8</accession>
<dbReference type="OrthoDB" id="9811523at2"/>
<organism evidence="2 3">
    <name type="scientific">Chitinophaga caeni</name>
    <dbReference type="NCBI Taxonomy" id="2029983"/>
    <lineage>
        <taxon>Bacteria</taxon>
        <taxon>Pseudomonadati</taxon>
        <taxon>Bacteroidota</taxon>
        <taxon>Chitinophagia</taxon>
        <taxon>Chitinophagales</taxon>
        <taxon>Chitinophagaceae</taxon>
        <taxon>Chitinophaga</taxon>
    </lineage>
</organism>
<gene>
    <name evidence="2" type="ORF">COR50_21585</name>
</gene>
<keyword evidence="3" id="KW-1185">Reference proteome</keyword>
<dbReference type="RefSeq" id="WP_098196358.1">
    <property type="nucleotide sequence ID" value="NZ_CP023777.1"/>
</dbReference>
<dbReference type="InterPro" id="IPR051531">
    <property type="entry name" value="N-acetyltransferase"/>
</dbReference>
<dbReference type="PANTHER" id="PTHR43792:SF9">
    <property type="entry name" value="RIBOSOMAL-PROTEIN-ALANINE ACETYLTRANSFERASE"/>
    <property type="match status" value="1"/>
</dbReference>
<dbReference type="AlphaFoldDB" id="A0A291R1H8"/>
<dbReference type="Pfam" id="PF13302">
    <property type="entry name" value="Acetyltransf_3"/>
    <property type="match status" value="1"/>
</dbReference>
<dbReference type="SUPFAM" id="SSF55729">
    <property type="entry name" value="Acyl-CoA N-acyltransferases (Nat)"/>
    <property type="match status" value="1"/>
</dbReference>
<name>A0A291R1H8_9BACT</name>
<dbReference type="Gene3D" id="3.40.630.30">
    <property type="match status" value="1"/>
</dbReference>
<feature type="domain" description="N-acetyltransferase" evidence="1">
    <location>
        <begin position="15"/>
        <end position="178"/>
    </location>
</feature>
<sequence>MSSLLAFPVLQTARLSLVPINPKHLEDIFKLFSDTRVTQFYNLHPFRQLHEAQHFIDYYAKRFQEQKGVRWGITIQGATKLIGTVGFNHFTPNHRSNIGYDLHPDYWNKGFMTEALKRVIQFGMEQLQVNRIEAEVMPGNTSSIKVLEKLGFYREAMLKDWMYFDQKHFDMYMFVLLRKKYEAMTIS</sequence>
<dbReference type="InterPro" id="IPR016181">
    <property type="entry name" value="Acyl_CoA_acyltransferase"/>
</dbReference>
<protein>
    <submittedName>
        <fullName evidence="2">GNAT family N-acetyltransferase</fullName>
    </submittedName>
</protein>
<proteinExistence type="predicted"/>